<evidence type="ECO:0000313" key="3">
    <source>
        <dbReference type="Proteomes" id="UP000037035"/>
    </source>
</evidence>
<dbReference type="AlphaFoldDB" id="A0A0L6V4R9"/>
<gene>
    <name evidence="2" type="ORF">VP01_265g19</name>
</gene>
<reference evidence="2 3" key="1">
    <citation type="submission" date="2015-08" db="EMBL/GenBank/DDBJ databases">
        <title>Next Generation Sequencing and Analysis of the Genome of Puccinia sorghi L Schw, the Causal Agent of Maize Common Rust.</title>
        <authorList>
            <person name="Rochi L."/>
            <person name="Burguener G."/>
            <person name="Darino M."/>
            <person name="Turjanski A."/>
            <person name="Kreff E."/>
            <person name="Dieguez M.J."/>
            <person name="Sacco F."/>
        </authorList>
    </citation>
    <scope>NUCLEOTIDE SEQUENCE [LARGE SCALE GENOMIC DNA]</scope>
    <source>
        <strain evidence="2 3">RO10H11247</strain>
    </source>
</reference>
<organism evidence="2 3">
    <name type="scientific">Puccinia sorghi</name>
    <dbReference type="NCBI Taxonomy" id="27349"/>
    <lineage>
        <taxon>Eukaryota</taxon>
        <taxon>Fungi</taxon>
        <taxon>Dikarya</taxon>
        <taxon>Basidiomycota</taxon>
        <taxon>Pucciniomycotina</taxon>
        <taxon>Pucciniomycetes</taxon>
        <taxon>Pucciniales</taxon>
        <taxon>Pucciniaceae</taxon>
        <taxon>Puccinia</taxon>
    </lineage>
</organism>
<keyword evidence="3" id="KW-1185">Reference proteome</keyword>
<name>A0A0L6V4R9_9BASI</name>
<accession>A0A0L6V4R9</accession>
<dbReference type="EMBL" id="LAVV01007568">
    <property type="protein sequence ID" value="KNZ55517.1"/>
    <property type="molecule type" value="Genomic_DNA"/>
</dbReference>
<evidence type="ECO:0000256" key="1">
    <source>
        <dbReference type="SAM" id="MobiDB-lite"/>
    </source>
</evidence>
<evidence type="ECO:0000313" key="2">
    <source>
        <dbReference type="EMBL" id="KNZ55517.1"/>
    </source>
</evidence>
<dbReference type="VEuPathDB" id="FungiDB:VP01_265g19"/>
<proteinExistence type="predicted"/>
<comment type="caution">
    <text evidence="2">The sequence shown here is derived from an EMBL/GenBank/DDBJ whole genome shotgun (WGS) entry which is preliminary data.</text>
</comment>
<dbReference type="OrthoDB" id="2505640at2759"/>
<feature type="region of interest" description="Disordered" evidence="1">
    <location>
        <begin position="138"/>
        <end position="166"/>
    </location>
</feature>
<dbReference type="Proteomes" id="UP000037035">
    <property type="component" value="Unassembled WGS sequence"/>
</dbReference>
<protein>
    <submittedName>
        <fullName evidence="2">Uncharacterized protein</fullName>
    </submittedName>
</protein>
<sequence length="166" mass="17765">MGWGMGGGWLSTWSTSLYGGCYAYSLLGGMYNGLLFAKATDAASSITRRAVSLDSDQLFRRDADNDNQVQCKNDKGETHSFSTSDCLNAARQLSEKGLSAASSGGCRLTMVSPKTRVQPKDVSMAALEKATRSMLKACGESKNQHGHPASRKDADEKQVAMLLSKA</sequence>